<feature type="region of interest" description="Disordered" evidence="1">
    <location>
        <begin position="37"/>
        <end position="57"/>
    </location>
</feature>
<evidence type="ECO:0000313" key="3">
    <source>
        <dbReference type="EMBL" id="DAF96680.1"/>
    </source>
</evidence>
<feature type="compositionally biased region" description="Pro residues" evidence="1">
    <location>
        <begin position="39"/>
        <end position="52"/>
    </location>
</feature>
<proteinExistence type="predicted"/>
<name>A0A8S5UQA8_9CAUD</name>
<keyword evidence="2" id="KW-1133">Transmembrane helix</keyword>
<evidence type="ECO:0000256" key="1">
    <source>
        <dbReference type="SAM" id="MobiDB-lite"/>
    </source>
</evidence>
<dbReference type="EMBL" id="BK016120">
    <property type="protein sequence ID" value="DAF96680.1"/>
    <property type="molecule type" value="Genomic_DNA"/>
</dbReference>
<keyword evidence="2" id="KW-0812">Transmembrane</keyword>
<protein>
    <recommendedName>
        <fullName evidence="4">Transmembrane protein</fullName>
    </recommendedName>
</protein>
<evidence type="ECO:0000256" key="2">
    <source>
        <dbReference type="SAM" id="Phobius"/>
    </source>
</evidence>
<accession>A0A8S5UQA8</accession>
<keyword evidence="2" id="KW-0472">Membrane</keyword>
<organism evidence="3">
    <name type="scientific">Siphoviridae sp. ctfrT39</name>
    <dbReference type="NCBI Taxonomy" id="2825598"/>
    <lineage>
        <taxon>Viruses</taxon>
        <taxon>Duplodnaviria</taxon>
        <taxon>Heunggongvirae</taxon>
        <taxon>Uroviricota</taxon>
        <taxon>Caudoviricetes</taxon>
    </lineage>
</organism>
<evidence type="ECO:0008006" key="4">
    <source>
        <dbReference type="Google" id="ProtNLM"/>
    </source>
</evidence>
<feature type="transmembrane region" description="Helical" evidence="2">
    <location>
        <begin position="12"/>
        <end position="31"/>
    </location>
</feature>
<reference evidence="3" key="1">
    <citation type="journal article" date="2021" name="Proc. Natl. Acad. Sci. U.S.A.">
        <title>A Catalog of Tens of Thousands of Viruses from Human Metagenomes Reveals Hidden Associations with Chronic Diseases.</title>
        <authorList>
            <person name="Tisza M.J."/>
            <person name="Buck C.B."/>
        </authorList>
    </citation>
    <scope>NUCLEOTIDE SEQUENCE</scope>
    <source>
        <strain evidence="3">CtfrT39</strain>
    </source>
</reference>
<sequence length="85" mass="10078">MTLELSTEEKIIVTMLWVFAIFFLVLVSGIFEGGHEPIKPPNIPPPPPPSRPHPLLFRRRLRVRTKKRRRYVVRSKTRNKDLRIH</sequence>